<keyword evidence="2" id="KW-1133">Transmembrane helix</keyword>
<gene>
    <name evidence="3" type="ORF">T4D_11263</name>
</gene>
<keyword evidence="2" id="KW-0472">Membrane</keyword>
<sequence length="403" mass="40828">MCKLRKKGNFLLVLQVERRSTRLEKKLIYKRCRAKLCCKSCCGRRVSSGGTFGIVALINGDSQSWRNSSSGCDGGLVEEAVCKGGFGKSVLRTYLGTAGPVGKVSSTAGGVGKCAPVATSDRGGSGSGSGTGRLRLISGLLVPPPPPHGGGTCCTARSGGFILRMPPPPPTMPAGLARPSLTTNAIGGPSARRFSTTVDGVTATLAVVVALALVVVAVATVDAFVTTAAEAVALAIVVVVVVIMVAAAEAAAGATVAVVAVEAETAVVVIAEADADAVTTVAAVAVVVVVFEELSSIFGILNPFKLLLKSKPSAPGKTDGSSATPADGPTVDNFDLLAAVFDAAANAPDLGPRCLDFSIELWRLIFRACIFCFNSSNLLAANRSPADAGDETRTRPDGAPVSA</sequence>
<evidence type="ECO:0000256" key="2">
    <source>
        <dbReference type="SAM" id="Phobius"/>
    </source>
</evidence>
<reference evidence="3 4" key="1">
    <citation type="submission" date="2015-01" db="EMBL/GenBank/DDBJ databases">
        <title>Evolution of Trichinella species and genotypes.</title>
        <authorList>
            <person name="Korhonen P.K."/>
            <person name="Edoardo P."/>
            <person name="Giuseppe L.R."/>
            <person name="Gasser R.B."/>
        </authorList>
    </citation>
    <scope>NUCLEOTIDE SEQUENCE [LARGE SCALE GENOMIC DNA]</scope>
    <source>
        <strain evidence="3">ISS470</strain>
    </source>
</reference>
<protein>
    <submittedName>
        <fullName evidence="3">Uncharacterized protein</fullName>
    </submittedName>
</protein>
<keyword evidence="2" id="KW-0812">Transmembrane</keyword>
<evidence type="ECO:0000313" key="3">
    <source>
        <dbReference type="EMBL" id="KRY91823.1"/>
    </source>
</evidence>
<name>A0A0V1G0V5_TRIPS</name>
<feature type="transmembrane region" description="Helical" evidence="2">
    <location>
        <begin position="203"/>
        <end position="225"/>
    </location>
</feature>
<proteinExistence type="predicted"/>
<dbReference type="EMBL" id="JYDT01000011">
    <property type="protein sequence ID" value="KRY91823.1"/>
    <property type="molecule type" value="Genomic_DNA"/>
</dbReference>
<keyword evidence="4" id="KW-1185">Reference proteome</keyword>
<feature type="region of interest" description="Disordered" evidence="1">
    <location>
        <begin position="383"/>
        <end position="403"/>
    </location>
</feature>
<feature type="transmembrane region" description="Helical" evidence="2">
    <location>
        <begin position="232"/>
        <end position="261"/>
    </location>
</feature>
<evidence type="ECO:0000256" key="1">
    <source>
        <dbReference type="SAM" id="MobiDB-lite"/>
    </source>
</evidence>
<feature type="transmembrane region" description="Helical" evidence="2">
    <location>
        <begin position="281"/>
        <end position="301"/>
    </location>
</feature>
<organism evidence="3 4">
    <name type="scientific">Trichinella pseudospiralis</name>
    <name type="common">Parasitic roundworm</name>
    <dbReference type="NCBI Taxonomy" id="6337"/>
    <lineage>
        <taxon>Eukaryota</taxon>
        <taxon>Metazoa</taxon>
        <taxon>Ecdysozoa</taxon>
        <taxon>Nematoda</taxon>
        <taxon>Enoplea</taxon>
        <taxon>Dorylaimia</taxon>
        <taxon>Trichinellida</taxon>
        <taxon>Trichinellidae</taxon>
        <taxon>Trichinella</taxon>
    </lineage>
</organism>
<evidence type="ECO:0000313" key="4">
    <source>
        <dbReference type="Proteomes" id="UP000054995"/>
    </source>
</evidence>
<comment type="caution">
    <text evidence="3">The sequence shown here is derived from an EMBL/GenBank/DDBJ whole genome shotgun (WGS) entry which is preliminary data.</text>
</comment>
<accession>A0A0V1G0V5</accession>
<dbReference type="Proteomes" id="UP000054995">
    <property type="component" value="Unassembled WGS sequence"/>
</dbReference>
<dbReference type="AlphaFoldDB" id="A0A0V1G0V5"/>